<gene>
    <name evidence="5" type="ORF">L207DRAFT_550273</name>
</gene>
<dbReference type="InterPro" id="IPR008922">
    <property type="entry name" value="Di-copper_centre_dom_sf"/>
</dbReference>
<dbReference type="SUPFAM" id="SSF48056">
    <property type="entry name" value="Di-copper centre-containing domain"/>
    <property type="match status" value="1"/>
</dbReference>
<evidence type="ECO:0000313" key="5">
    <source>
        <dbReference type="EMBL" id="PMD48149.1"/>
    </source>
</evidence>
<proteinExistence type="predicted"/>
<dbReference type="GO" id="GO:0046872">
    <property type="term" value="F:metal ion binding"/>
    <property type="evidence" value="ECO:0007669"/>
    <property type="project" value="UniProtKB-KW"/>
</dbReference>
<keyword evidence="2" id="KW-0732">Signal</keyword>
<dbReference type="PANTHER" id="PTHR11474">
    <property type="entry name" value="TYROSINASE FAMILY MEMBER"/>
    <property type="match status" value="1"/>
</dbReference>
<organism evidence="5 6">
    <name type="scientific">Hyaloscypha variabilis (strain UAMH 11265 / GT02V1 / F)</name>
    <name type="common">Meliniomyces variabilis</name>
    <dbReference type="NCBI Taxonomy" id="1149755"/>
    <lineage>
        <taxon>Eukaryota</taxon>
        <taxon>Fungi</taxon>
        <taxon>Dikarya</taxon>
        <taxon>Ascomycota</taxon>
        <taxon>Pezizomycotina</taxon>
        <taxon>Leotiomycetes</taxon>
        <taxon>Helotiales</taxon>
        <taxon>Hyaloscyphaceae</taxon>
        <taxon>Hyaloscypha</taxon>
        <taxon>Hyaloscypha variabilis</taxon>
    </lineage>
</organism>
<dbReference type="GO" id="GO:0016491">
    <property type="term" value="F:oxidoreductase activity"/>
    <property type="evidence" value="ECO:0007669"/>
    <property type="project" value="InterPro"/>
</dbReference>
<feature type="domain" description="Tyrosinase copper-binding" evidence="3">
    <location>
        <begin position="121"/>
        <end position="138"/>
    </location>
</feature>
<keyword evidence="6" id="KW-1185">Reference proteome</keyword>
<dbReference type="STRING" id="1149755.A0A2J6SBJ2"/>
<feature type="chain" id="PRO_5014412922" evidence="2">
    <location>
        <begin position="19"/>
        <end position="393"/>
    </location>
</feature>
<keyword evidence="1" id="KW-0479">Metal-binding</keyword>
<dbReference type="Pfam" id="PF00264">
    <property type="entry name" value="Tyrosinase"/>
    <property type="match status" value="1"/>
</dbReference>
<dbReference type="InterPro" id="IPR050316">
    <property type="entry name" value="Tyrosinase/Hemocyanin"/>
</dbReference>
<feature type="domain" description="Tyrosinase copper-binding" evidence="4">
    <location>
        <begin position="315"/>
        <end position="326"/>
    </location>
</feature>
<dbReference type="PANTHER" id="PTHR11474:SF116">
    <property type="entry name" value="TYROSINASE"/>
    <property type="match status" value="1"/>
</dbReference>
<sequence>MRLLTPVSFALLIAAALAAPRPDDDSNALALLDQLSQEASDNALAALANTTTKRATTCTKSNISVRKEWGTLSAQERIAYTNAVLCLQGKAALTPTSLIPGVRSRYDDFVGTHINQTLNIHYTGTFLAWHRYFTWNYEQALRNECGYTGTQPYWNWGLSSSNTPASPVFDGSATSMSGNGEYIAGRGPLVLALESYPDLYLPAGTGGGCVTSGPFKNMTVNLGPVSLPLNGGGSLTGTGLDYNPRCLKRDIGTAVNQLYANCTSIVNLITQNNDIWDFEMVMQGIPGSGSIGVHGGGHYTIAGDPGADVFTSPGDPAFYLHHSMIDRVWWIWQNLDLANRQNAISGTGTFLNYPPSANTTLDTVINIGYAGGTSIAMSELMSTTEGPFCYTYE</sequence>
<evidence type="ECO:0000259" key="4">
    <source>
        <dbReference type="PROSITE" id="PS00498"/>
    </source>
</evidence>
<dbReference type="InterPro" id="IPR002227">
    <property type="entry name" value="Tyrosinase_Cu-bd"/>
</dbReference>
<dbReference type="Proteomes" id="UP000235786">
    <property type="component" value="Unassembled WGS sequence"/>
</dbReference>
<dbReference type="Gene3D" id="1.10.1280.10">
    <property type="entry name" value="Di-copper center containing domain from catechol oxidase"/>
    <property type="match status" value="1"/>
</dbReference>
<dbReference type="PROSITE" id="PS00498">
    <property type="entry name" value="TYROSINASE_2"/>
    <property type="match status" value="1"/>
</dbReference>
<reference evidence="5 6" key="1">
    <citation type="submission" date="2016-04" db="EMBL/GenBank/DDBJ databases">
        <title>A degradative enzymes factory behind the ericoid mycorrhizal symbiosis.</title>
        <authorList>
            <consortium name="DOE Joint Genome Institute"/>
            <person name="Martino E."/>
            <person name="Morin E."/>
            <person name="Grelet G."/>
            <person name="Kuo A."/>
            <person name="Kohler A."/>
            <person name="Daghino S."/>
            <person name="Barry K."/>
            <person name="Choi C."/>
            <person name="Cichocki N."/>
            <person name="Clum A."/>
            <person name="Copeland A."/>
            <person name="Hainaut M."/>
            <person name="Haridas S."/>
            <person name="Labutti K."/>
            <person name="Lindquist E."/>
            <person name="Lipzen A."/>
            <person name="Khouja H.-R."/>
            <person name="Murat C."/>
            <person name="Ohm R."/>
            <person name="Olson A."/>
            <person name="Spatafora J."/>
            <person name="Veneault-Fourrey C."/>
            <person name="Henrissat B."/>
            <person name="Grigoriev I."/>
            <person name="Martin F."/>
            <person name="Perotto S."/>
        </authorList>
    </citation>
    <scope>NUCLEOTIDE SEQUENCE [LARGE SCALE GENOMIC DNA]</scope>
    <source>
        <strain evidence="5 6">F</strain>
    </source>
</reference>
<name>A0A2J6SBJ2_HYAVF</name>
<accession>A0A2J6SBJ2</accession>
<evidence type="ECO:0000313" key="6">
    <source>
        <dbReference type="Proteomes" id="UP000235786"/>
    </source>
</evidence>
<dbReference type="EMBL" id="KZ613937">
    <property type="protein sequence ID" value="PMD48149.1"/>
    <property type="molecule type" value="Genomic_DNA"/>
</dbReference>
<dbReference type="PRINTS" id="PR00092">
    <property type="entry name" value="TYROSINASE"/>
</dbReference>
<dbReference type="AlphaFoldDB" id="A0A2J6SBJ2"/>
<evidence type="ECO:0000256" key="2">
    <source>
        <dbReference type="SAM" id="SignalP"/>
    </source>
</evidence>
<evidence type="ECO:0000259" key="3">
    <source>
        <dbReference type="PROSITE" id="PS00497"/>
    </source>
</evidence>
<dbReference type="PROSITE" id="PS00497">
    <property type="entry name" value="TYROSINASE_1"/>
    <property type="match status" value="1"/>
</dbReference>
<protein>
    <submittedName>
        <fullName evidence="5">Di-copper centre-containing protein</fullName>
    </submittedName>
</protein>
<evidence type="ECO:0000256" key="1">
    <source>
        <dbReference type="ARBA" id="ARBA00022723"/>
    </source>
</evidence>
<feature type="signal peptide" evidence="2">
    <location>
        <begin position="1"/>
        <end position="18"/>
    </location>
</feature>
<dbReference type="OrthoDB" id="6132182at2759"/>